<dbReference type="GO" id="GO:0005975">
    <property type="term" value="P:carbohydrate metabolic process"/>
    <property type="evidence" value="ECO:0007669"/>
    <property type="project" value="InterPro"/>
</dbReference>
<dbReference type="PANTHER" id="PTHR37469">
    <property type="entry name" value="CELLOBIONIC ACID PHOSPHORYLASE-RELATED"/>
    <property type="match status" value="1"/>
</dbReference>
<dbReference type="GO" id="GO:0030246">
    <property type="term" value="F:carbohydrate binding"/>
    <property type="evidence" value="ECO:0007669"/>
    <property type="project" value="InterPro"/>
</dbReference>
<dbReference type="SUPFAM" id="SSF74650">
    <property type="entry name" value="Galactose mutarotase-like"/>
    <property type="match status" value="2"/>
</dbReference>
<feature type="transmembrane region" description="Helical" evidence="3">
    <location>
        <begin position="423"/>
        <end position="441"/>
    </location>
</feature>
<dbReference type="InterPro" id="IPR037018">
    <property type="entry name" value="GH65_N"/>
</dbReference>
<evidence type="ECO:0000256" key="2">
    <source>
        <dbReference type="ARBA" id="ARBA00022679"/>
    </source>
</evidence>
<dbReference type="InterPro" id="IPR033432">
    <property type="entry name" value="GH94_catalytic"/>
</dbReference>
<dbReference type="Proteomes" id="UP001224622">
    <property type="component" value="Unassembled WGS sequence"/>
</dbReference>
<accession>A0AAJ1YDC0</accession>
<dbReference type="RefSeq" id="WP_199062419.1">
    <property type="nucleotide sequence ID" value="NZ_JAVIGA010000018.1"/>
</dbReference>
<keyword evidence="3" id="KW-1133">Transmembrane helix</keyword>
<evidence type="ECO:0000259" key="5">
    <source>
        <dbReference type="Pfam" id="PF10091"/>
    </source>
</evidence>
<organism evidence="7 8">
    <name type="scientific">Serratia fonticola</name>
    <dbReference type="NCBI Taxonomy" id="47917"/>
    <lineage>
        <taxon>Bacteria</taxon>
        <taxon>Pseudomonadati</taxon>
        <taxon>Pseudomonadota</taxon>
        <taxon>Gammaproteobacteria</taxon>
        <taxon>Enterobacterales</taxon>
        <taxon>Yersiniaceae</taxon>
        <taxon>Serratia</taxon>
    </lineage>
</organism>
<feature type="transmembrane region" description="Helical" evidence="3">
    <location>
        <begin position="962"/>
        <end position="991"/>
    </location>
</feature>
<dbReference type="InterPro" id="IPR011013">
    <property type="entry name" value="Gal_mutarotase_sf_dom"/>
</dbReference>
<keyword evidence="1" id="KW-0328">Glycosyltransferase</keyword>
<feature type="transmembrane region" description="Helical" evidence="3">
    <location>
        <begin position="831"/>
        <end position="847"/>
    </location>
</feature>
<dbReference type="CDD" id="cd11753">
    <property type="entry name" value="GH94N_ChvB_NdvB_2_like"/>
    <property type="match status" value="1"/>
</dbReference>
<dbReference type="Gene3D" id="2.60.420.10">
    <property type="entry name" value="Maltose phosphorylase, domain 3"/>
    <property type="match status" value="1"/>
</dbReference>
<feature type="transmembrane region" description="Helical" evidence="3">
    <location>
        <begin position="853"/>
        <end position="871"/>
    </location>
</feature>
<dbReference type="InterPro" id="IPR010383">
    <property type="entry name" value="Glyco_hydrolase_94_b-supersand"/>
</dbReference>
<feature type="domain" description="Glycosyl hydrolase 94 supersandwich" evidence="4">
    <location>
        <begin position="1586"/>
        <end position="1862"/>
    </location>
</feature>
<evidence type="ECO:0000256" key="3">
    <source>
        <dbReference type="SAM" id="Phobius"/>
    </source>
</evidence>
<dbReference type="SUPFAM" id="SSF48208">
    <property type="entry name" value="Six-hairpin glycosidases"/>
    <property type="match status" value="1"/>
</dbReference>
<evidence type="ECO:0000313" key="7">
    <source>
        <dbReference type="EMBL" id="MDQ9128023.1"/>
    </source>
</evidence>
<dbReference type="PANTHER" id="PTHR37469:SF2">
    <property type="entry name" value="CELLOBIONIC ACID PHOSPHORYLASE"/>
    <property type="match status" value="1"/>
</dbReference>
<dbReference type="InterPro" id="IPR008928">
    <property type="entry name" value="6-hairpin_glycosidase_sf"/>
</dbReference>
<keyword evidence="3" id="KW-0472">Membrane</keyword>
<name>A0AAJ1YDC0_SERFO</name>
<feature type="domain" description="Glycosyl hydrolase 94 supersandwich" evidence="4">
    <location>
        <begin position="2100"/>
        <end position="2370"/>
    </location>
</feature>
<dbReference type="SMART" id="SM01068">
    <property type="entry name" value="CBM_X"/>
    <property type="match status" value="2"/>
</dbReference>
<feature type="domain" description="Glycosyl hydrolase 94 catalytic" evidence="6">
    <location>
        <begin position="2384"/>
        <end position="2808"/>
    </location>
</feature>
<dbReference type="Gene3D" id="1.50.10.140">
    <property type="match status" value="2"/>
</dbReference>
<dbReference type="InterPro" id="IPR037824">
    <property type="entry name" value="GH94N_2_NdvB"/>
</dbReference>
<dbReference type="InterPro" id="IPR052047">
    <property type="entry name" value="GH94_Enzymes"/>
</dbReference>
<gene>
    <name evidence="7" type="ORF">RDT67_16490</name>
</gene>
<dbReference type="Pfam" id="PF17167">
    <property type="entry name" value="Glyco_hydro_94"/>
    <property type="match status" value="1"/>
</dbReference>
<sequence>MKEILINWLKKQRRRPKVARLPLRHNRATAETPPASNIKAELFSVDQMERYGQRLARSHKLATHKTPYYLLKRLDNNERVLTDSCRRLSNDKKNTMTPAGDWLLDNFYLIEEQIRVVRHHLPKTFGRGLPQLAAPHNCPRIFDIATEAIAHGDGRWDAESLTRYIAAYQKEANLTLGELWALPGMLRLALIENLRRVAVEVAQAQEERSLADSWVTKMLESAENDPANLIIVIADMARSNPPRTSAFVAELVRRLQGHGTMLALPLTWVEQRLAEVSLTSDELIHRFNQQLAVSQLSVSNSIAGLRQLSEMDWAEFVETMSKVDQTLREDPTGIYPLMHFDTRDNYRHVIERLARHCSYNEVEVAQHALNMARIAAEDPRNDPRTHHIGYYLIDHGRTQLEQQLDVRLSRITRIRQALSQSPLLSWLGSISLLTTACWALLLRHAHQTGLTWGLLILLFPLGMVLAQFVISLLSEITTRSRSPQPLPRLDFSCGIPAEFRTLVAIPTLISSKPGIDQLINTLEVCYLGNAMKHLHFALLTDFNDSPRQQHPDDAELLAYASQKMSELNAQYACEGPSHFFLFHRDRQWNEKQQSWMGLERKRGKLNALNDWLRNRGNAFTTQIGQGLEVLKNVKYVITLDSDTVLPRETAHRLIAAMAHPLNQPQYDAKLQRVVEGYAILQPRMAEEIPTYGQSRYAALCSSTPGNDPYTQMASDIYQDLFGEGSFIGKGIYDVDVFSHSLKGTCPENLVLSHDLLEGCYARSGLLSDVLLYEQYPSNYLVDVARRTRWIRGDWQLLNWLLPRVTTEDGSRAANPLSPLSRWKLFDNLRRSLVAPCFLLLLFFGLTWLSDTAYWLAVFVIILLLPTLLALLQDVVRKPPRRPVIQHLQLALKGSLHRLCQIGLRLAELPHEAWYSLKAIGITLWRLLISKRNLQEWTSFDRSKHHLTVTLANFYRNLWINPFAGVSLLLLAAFSSPIALLAAIPLAALWILSPYLLYSLSLEPQRSKTAIDDRQRRFLRQSSRETWEFFATFVTQQENWLPPDNYQEIPEPVVAHRTSPTNIGLALLADLTAYDFGYITLSAALQRITLTLNTLDRMEHYRGHLYNWYDTRTLEPLNPRYVSSVDSGNFAGHLLTLSSGLPALTMQPVIEPARILAGVEDTLLILEQHWGNAAPKGLTKLRKHWEQAQNAHPAALQAELNEMRNHCNGLQEPALQQGDEVKRWAGNLHQQLNDLCTEWALWFSWLSDSMPELEQIPSLHWLANPPERLTLSTEQQTQLDAVQQLAAERLEQLAQLARRLTAMAQMDFSFLYDEATHLLTVGFNCDQNRADSGKYDLLASEIRLTNYVAIATNQIPQRSWFALGRLFTVIDKEPALMSWSGSMFEYLMPQLVMPAYPDTLLVQMCRSAVERQIAWGKERGVPWGISESGYFGFDALQNYQYHAFGVPGLGLRRGLGDDMVIAPYATMMALIVDPDSACSNLVELEKNGAKGRYGFYEALDYTTSRLSRGQLYVIVRSYMAHHQGMSFLALSHLLLDAPMVKRFASYPAFQSTRLLLQERVPDAVELYSTRRHFETHDGAITPASFAAREFTRVDTPIPEVQLLSNANYHLMITQTGGSYSRWQNLALTRWREDATCDNWGAFCYLRDPQTGEVWSNTWHPTGDTEKGGYRAVFNDAGAEFQRKQGLLSVKTQVVISPEDDIELRRLTLVNRGKQPRTIEITSYAEVVLAPASNDLAHPAFSNLFVQTELLQEQDAILCHRRPREPKEKSPWLLHMMSVQGSSSKTSFETDRAKFIGRGRTAANPQALYQNQPLTNSAGPVIDPIIAIRQRIRLEPNVPLTLDIFYGVCEDRATSLAMLEKYRDRHMADRIFELAWSHSQVVLRQLNANEEDANLFNRLASAVVFPAQEMRAASNEIINNRRGQSGLWGYSISGDLPIVLLSVTDIENIGLVQQLIQAHNYWRLKGLLVDLVILNEDSGGYRQDLQNRIMGLIAAGMESSLTDKPGGIFVRSSEHMSPEDHTLLLSVARIYLDDRRGGLTEQLNQRLQLPQTLQQPLGPPTASSKLATMANLPRNLHSPQLPIIDKLQFYNGFGGFSEDGSEYVIAMNESKVTPAPWSNVIANPMFGSVISESGQAYTWYENAHEYRLTPWDNDPVSDRSGEAFYLRDEESGHVWSPTPLPARGRGHYLTRHGFGYSVFEHREGGIDSQLTMLVAKDAPVKLFLLTLTNTSGRTRKLSTTGYAELILGDLRQKSAMHVVTRVATPPGGCGILATNHYTSSGSPRTAFFGVTGVHCSVTGDRREFIGRNGSLAAPAVLKLRRLSGKTGAGLDPCGAVQSAISMIDGDQRSFVFVLGLGQDGDEAESLLRQYLNEEALQHELQQVDAHWDKILNKVQIGTPHPAVNLLANGWLLYQTLSCRIHARSGYYQSGGAFGFRDQLQDTLALTHALPERMREQILLCASRQFVEGDVQHWWHPPQGNGVRTRCSDDYLWLPLAICHYLDATDDSSILEEQVGYLEARILAPGEESSYEQPGISPKQESLYLHGARALKHGLTFGEHGLPLMGAGDWNDGMNMVGLEGRGESVWLGFFLFYILQRYGKLATHRGDLELAELCREEAEKLRANLHNNAWDGEWYRRGYFDSGEPLGSHQAAECRIDAIAQSWSILSGAGDKDRSAQAMQSLDKHLVDDQAGIIKLLTPPFDGNGPNPGYIRGYLPGVRENGGQYTHGAVWAVMAFAEMGNIERAWELMALINPINHSLDSTAAERYKVEPYVATADIYAVAPHVGRGGWSWYTGSAGWMYRLIVESLLGLKRHGNTLSIHTRLPADWPPVTLTYREGESEYHFTLRQGEGETQVIIDGVLQQEAVINLADEAKTYQVEVILGKQ</sequence>
<protein>
    <submittedName>
        <fullName evidence="7">Glucoamylase family protein</fullName>
    </submittedName>
</protein>
<evidence type="ECO:0000259" key="4">
    <source>
        <dbReference type="Pfam" id="PF06165"/>
    </source>
</evidence>
<evidence type="ECO:0000313" key="8">
    <source>
        <dbReference type="Proteomes" id="UP001224622"/>
    </source>
</evidence>
<proteinExistence type="predicted"/>
<reference evidence="7" key="1">
    <citation type="submission" date="2023-08" db="EMBL/GenBank/DDBJ databases">
        <title>The Comparative Genomic Analysis of Yersiniaceae from Polar Regions.</title>
        <authorList>
            <person name="Goncharov A."/>
            <person name="Aslanov B."/>
            <person name="Kolodzhieva V."/>
            <person name="Azarov D."/>
            <person name="Mochov A."/>
            <person name="Lebedeva E."/>
        </authorList>
    </citation>
    <scope>NUCLEOTIDE SEQUENCE</scope>
    <source>
        <strain evidence="7">Vf</strain>
    </source>
</reference>
<dbReference type="InterPro" id="IPR019282">
    <property type="entry name" value="Glycoamylase-like_cons_dom"/>
</dbReference>
<dbReference type="Gene3D" id="1.50.10.10">
    <property type="match status" value="1"/>
</dbReference>
<keyword evidence="2" id="KW-0808">Transferase</keyword>
<dbReference type="Pfam" id="PF06165">
    <property type="entry name" value="GH94_b-supersand"/>
    <property type="match status" value="2"/>
</dbReference>
<dbReference type="InterPro" id="IPR012341">
    <property type="entry name" value="6hp_glycosidase-like_sf"/>
</dbReference>
<dbReference type="EMBL" id="JAVIGA010000018">
    <property type="protein sequence ID" value="MDQ9128023.1"/>
    <property type="molecule type" value="Genomic_DNA"/>
</dbReference>
<feature type="transmembrane region" description="Helical" evidence="3">
    <location>
        <begin position="453"/>
        <end position="473"/>
    </location>
</feature>
<dbReference type="Pfam" id="PF10091">
    <property type="entry name" value="Glycoamylase"/>
    <property type="match status" value="1"/>
</dbReference>
<evidence type="ECO:0000256" key="1">
    <source>
        <dbReference type="ARBA" id="ARBA00022676"/>
    </source>
</evidence>
<comment type="caution">
    <text evidence="7">The sequence shown here is derived from an EMBL/GenBank/DDBJ whole genome shotgun (WGS) entry which is preliminary data.</text>
</comment>
<evidence type="ECO:0000259" key="6">
    <source>
        <dbReference type="Pfam" id="PF17167"/>
    </source>
</evidence>
<dbReference type="GO" id="GO:0016757">
    <property type="term" value="F:glycosyltransferase activity"/>
    <property type="evidence" value="ECO:0007669"/>
    <property type="project" value="UniProtKB-KW"/>
</dbReference>
<feature type="domain" description="Glycoamylase-like" evidence="5">
    <location>
        <begin position="1353"/>
        <end position="1530"/>
    </location>
</feature>
<dbReference type="InterPro" id="IPR037820">
    <property type="entry name" value="GH94N_NdvB"/>
</dbReference>
<dbReference type="Gene3D" id="2.70.98.40">
    <property type="entry name" value="Glycoside hydrolase, family 65, N-terminal domain"/>
    <property type="match status" value="2"/>
</dbReference>
<dbReference type="CDD" id="cd11756">
    <property type="entry name" value="GH94N_ChvB_NdvB_1_like"/>
    <property type="match status" value="1"/>
</dbReference>
<keyword evidence="3" id="KW-0812">Transmembrane</keyword>